<keyword evidence="3" id="KW-1185">Reference proteome</keyword>
<dbReference type="PROSITE" id="PS50819">
    <property type="entry name" value="INTEIN_ENDONUCLEASE"/>
    <property type="match status" value="1"/>
</dbReference>
<evidence type="ECO:0000313" key="3">
    <source>
        <dbReference type="Proteomes" id="UP000805614"/>
    </source>
</evidence>
<name>A0ABR7LWG0_9ACTN</name>
<evidence type="ECO:0000259" key="1">
    <source>
        <dbReference type="PROSITE" id="PS50819"/>
    </source>
</evidence>
<feature type="domain" description="DOD-type homing endonuclease" evidence="1">
    <location>
        <begin position="71"/>
        <end position="225"/>
    </location>
</feature>
<dbReference type="Proteomes" id="UP000805614">
    <property type="component" value="Unassembled WGS sequence"/>
</dbReference>
<dbReference type="InterPro" id="IPR004042">
    <property type="entry name" value="Intein_endonuc_central"/>
</dbReference>
<dbReference type="EMBL" id="JABVEC010000024">
    <property type="protein sequence ID" value="MBC6469186.1"/>
    <property type="molecule type" value="Genomic_DNA"/>
</dbReference>
<dbReference type="Gene3D" id="3.10.28.10">
    <property type="entry name" value="Homing endonucleases"/>
    <property type="match status" value="1"/>
</dbReference>
<sequence>MYPRATVDLALRLSNLGVPDQQNALICGVSVKAIRHWRRGDRRDARGTRRRKRDCPRCDGRDLATASYAYLLGLYLGDGHIARCRKEVFRLDIYCSDDWPGLIKAAADVMAAVLPGHSIGSRQRSGCTVVFALSKHMPCLFPQHGPGMKHTRDIELMAWQREIVDQYTQEFVRGLIQSDGCRSINRVRRPLKDGDRWYEYPRYTFCNESVDIRRLFTDALDRLGIAWKRMNRKTISVARRDAVARLDEFVGPKY</sequence>
<comment type="caution">
    <text evidence="2">The sequence shown here is derived from an EMBL/GenBank/DDBJ whole genome shotgun (WGS) entry which is preliminary data.</text>
</comment>
<gene>
    <name evidence="2" type="ORF">HKK74_27365</name>
</gene>
<evidence type="ECO:0000313" key="2">
    <source>
        <dbReference type="EMBL" id="MBC6469186.1"/>
    </source>
</evidence>
<protein>
    <submittedName>
        <fullName evidence="2">Helix-turn-helix domain-containing protein</fullName>
    </submittedName>
</protein>
<accession>A0ABR7LWG0</accession>
<reference evidence="2 3" key="1">
    <citation type="submission" date="2020-06" db="EMBL/GenBank/DDBJ databases">
        <title>Actinomadura xiongansis sp. nov., isolated from soil of Baiyangdian.</title>
        <authorList>
            <person name="Zhang X."/>
        </authorList>
    </citation>
    <scope>NUCLEOTIDE SEQUENCE [LARGE SCALE GENOMIC DNA]</scope>
    <source>
        <strain evidence="2 3">HBUM206468</strain>
    </source>
</reference>
<proteinExistence type="predicted"/>
<organism evidence="2 3">
    <name type="scientific">Actinomadura alba</name>
    <dbReference type="NCBI Taxonomy" id="406431"/>
    <lineage>
        <taxon>Bacteria</taxon>
        <taxon>Bacillati</taxon>
        <taxon>Actinomycetota</taxon>
        <taxon>Actinomycetes</taxon>
        <taxon>Streptosporangiales</taxon>
        <taxon>Thermomonosporaceae</taxon>
        <taxon>Actinomadura</taxon>
    </lineage>
</organism>
<dbReference type="InterPro" id="IPR027434">
    <property type="entry name" value="Homing_endonucl"/>
</dbReference>